<proteinExistence type="predicted"/>
<comment type="caution">
    <text evidence="2">The sequence shown here is derived from an EMBL/GenBank/DDBJ whole genome shotgun (WGS) entry which is preliminary data.</text>
</comment>
<evidence type="ECO:0000313" key="3">
    <source>
        <dbReference type="Proteomes" id="UP001500886"/>
    </source>
</evidence>
<evidence type="ECO:0000313" key="2">
    <source>
        <dbReference type="EMBL" id="GAA2725540.1"/>
    </source>
</evidence>
<protein>
    <recommendedName>
        <fullName evidence="4">Molecular chaperone DnaJ</fullName>
    </recommendedName>
</protein>
<feature type="compositionally biased region" description="Basic and acidic residues" evidence="1">
    <location>
        <begin position="76"/>
        <end position="87"/>
    </location>
</feature>
<name>A0ABN3U6G8_9ACTN</name>
<dbReference type="Gene3D" id="2.10.230.10">
    <property type="entry name" value="Heat shock protein DnaJ, cysteine-rich domain"/>
    <property type="match status" value="1"/>
</dbReference>
<keyword evidence="3" id="KW-1185">Reference proteome</keyword>
<dbReference type="SUPFAM" id="SSF57938">
    <property type="entry name" value="DnaJ/Hsp40 cysteine-rich domain"/>
    <property type="match status" value="1"/>
</dbReference>
<dbReference type="EMBL" id="BAAASL010000031">
    <property type="protein sequence ID" value="GAA2725540.1"/>
    <property type="molecule type" value="Genomic_DNA"/>
</dbReference>
<feature type="region of interest" description="Disordered" evidence="1">
    <location>
        <begin position="65"/>
        <end position="87"/>
    </location>
</feature>
<evidence type="ECO:0000256" key="1">
    <source>
        <dbReference type="SAM" id="MobiDB-lite"/>
    </source>
</evidence>
<reference evidence="2 3" key="1">
    <citation type="journal article" date="2019" name="Int. J. Syst. Evol. Microbiol.">
        <title>The Global Catalogue of Microorganisms (GCM) 10K type strain sequencing project: providing services to taxonomists for standard genome sequencing and annotation.</title>
        <authorList>
            <consortium name="The Broad Institute Genomics Platform"/>
            <consortium name="The Broad Institute Genome Sequencing Center for Infectious Disease"/>
            <person name="Wu L."/>
            <person name="Ma J."/>
        </authorList>
    </citation>
    <scope>NUCLEOTIDE SEQUENCE [LARGE SCALE GENOMIC DNA]</scope>
    <source>
        <strain evidence="2 3">JCM 4542</strain>
    </source>
</reference>
<feature type="compositionally biased region" description="Acidic residues" evidence="1">
    <location>
        <begin position="11"/>
        <end position="20"/>
    </location>
</feature>
<accession>A0ABN3U6G8</accession>
<organism evidence="2 3">
    <name type="scientific">Streptomyces luteosporeus</name>
    <dbReference type="NCBI Taxonomy" id="173856"/>
    <lineage>
        <taxon>Bacteria</taxon>
        <taxon>Bacillati</taxon>
        <taxon>Actinomycetota</taxon>
        <taxon>Actinomycetes</taxon>
        <taxon>Kitasatosporales</taxon>
        <taxon>Streptomycetaceae</taxon>
        <taxon>Streptomyces</taxon>
    </lineage>
</organism>
<dbReference type="InterPro" id="IPR036410">
    <property type="entry name" value="HSP_DnaJ_Cys-rich_dom_sf"/>
</dbReference>
<sequence>MARGWSVPLSECEDLPEEESEGRTCQWCHGAGYVSRALARTPGPDPFAGPAETVHRAGQCRHCRGSGTYDSALDPTLDRESGRDDSA</sequence>
<gene>
    <name evidence="2" type="ORF">GCM10010315_57890</name>
</gene>
<evidence type="ECO:0008006" key="4">
    <source>
        <dbReference type="Google" id="ProtNLM"/>
    </source>
</evidence>
<dbReference type="Proteomes" id="UP001500886">
    <property type="component" value="Unassembled WGS sequence"/>
</dbReference>
<feature type="region of interest" description="Disordered" evidence="1">
    <location>
        <begin position="1"/>
        <end position="21"/>
    </location>
</feature>